<evidence type="ECO:0000313" key="7">
    <source>
        <dbReference type="EMBL" id="PAA10775.1"/>
    </source>
</evidence>
<evidence type="ECO:0000256" key="2">
    <source>
        <dbReference type="ARBA" id="ARBA00022723"/>
    </source>
</evidence>
<dbReference type="GO" id="GO:0000287">
    <property type="term" value="F:magnesium ion binding"/>
    <property type="evidence" value="ECO:0007669"/>
    <property type="project" value="TreeGrafter"/>
</dbReference>
<organism evidence="7 8">
    <name type="scientific">Pseudomonas fragi</name>
    <dbReference type="NCBI Taxonomy" id="296"/>
    <lineage>
        <taxon>Bacteria</taxon>
        <taxon>Pseudomonadati</taxon>
        <taxon>Pseudomonadota</taxon>
        <taxon>Gammaproteobacteria</taxon>
        <taxon>Pseudomonadales</taxon>
        <taxon>Pseudomonadaceae</taxon>
        <taxon>Pseudomonas</taxon>
    </lineage>
</organism>
<dbReference type="EMBL" id="NQKQ01000013">
    <property type="protein sequence ID" value="PAA10775.1"/>
    <property type="molecule type" value="Genomic_DNA"/>
</dbReference>
<dbReference type="InterPro" id="IPR015813">
    <property type="entry name" value="Pyrv/PenolPyrv_kinase-like_dom"/>
</dbReference>
<evidence type="ECO:0000259" key="6">
    <source>
        <dbReference type="Pfam" id="PF03328"/>
    </source>
</evidence>
<dbReference type="PANTHER" id="PTHR32308:SF10">
    <property type="entry name" value="CITRATE LYASE SUBUNIT BETA"/>
    <property type="match status" value="1"/>
</dbReference>
<feature type="binding site" evidence="5">
    <location>
        <position position="117"/>
    </location>
    <ligand>
        <name>Mg(2+)</name>
        <dbReference type="ChEBI" id="CHEBI:18420"/>
    </ligand>
</feature>
<feature type="binding site" evidence="4">
    <location>
        <position position="117"/>
    </location>
    <ligand>
        <name>substrate</name>
    </ligand>
</feature>
<evidence type="ECO:0000256" key="5">
    <source>
        <dbReference type="PIRSR" id="PIRSR015582-2"/>
    </source>
</evidence>
<reference evidence="7 8" key="1">
    <citation type="submission" date="2017-08" db="EMBL/GenBank/DDBJ databases">
        <title>Genomic and metabolic characterisation of spoilage-associated Pseudomonas species.</title>
        <authorList>
            <person name="Stanborough T."/>
            <person name="Fegan N."/>
            <person name="Powell S.M."/>
            <person name="Singh T."/>
            <person name="Tamplin M.L."/>
            <person name="Chandry P.S."/>
        </authorList>
    </citation>
    <scope>NUCLEOTIDE SEQUENCE [LARGE SCALE GENOMIC DNA]</scope>
    <source>
        <strain evidence="7 8">F1801</strain>
    </source>
</reference>
<dbReference type="Gene3D" id="3.20.20.60">
    <property type="entry name" value="Phosphoenolpyruvate-binding domains"/>
    <property type="match status" value="1"/>
</dbReference>
<gene>
    <name evidence="7" type="ORF">CJU81_13555</name>
</gene>
<dbReference type="GO" id="GO:0016829">
    <property type="term" value="F:lyase activity"/>
    <property type="evidence" value="ECO:0007669"/>
    <property type="project" value="UniProtKB-KW"/>
</dbReference>
<evidence type="ECO:0000256" key="4">
    <source>
        <dbReference type="PIRSR" id="PIRSR015582-1"/>
    </source>
</evidence>
<dbReference type="InterPro" id="IPR040442">
    <property type="entry name" value="Pyrv_kinase-like_dom_sf"/>
</dbReference>
<feature type="binding site" evidence="5">
    <location>
        <position position="143"/>
    </location>
    <ligand>
        <name>Mg(2+)</name>
        <dbReference type="ChEBI" id="CHEBI:18420"/>
    </ligand>
</feature>
<feature type="domain" description="HpcH/HpaI aldolase/citrate lyase" evidence="6">
    <location>
        <begin position="7"/>
        <end position="214"/>
    </location>
</feature>
<dbReference type="OrthoDB" id="348111at2"/>
<comment type="cofactor">
    <cofactor evidence="1">
        <name>Mg(2+)</name>
        <dbReference type="ChEBI" id="CHEBI:18420"/>
    </cofactor>
</comment>
<dbReference type="InterPro" id="IPR005000">
    <property type="entry name" value="Aldolase/citrate-lyase_domain"/>
</dbReference>
<evidence type="ECO:0000313" key="8">
    <source>
        <dbReference type="Proteomes" id="UP000215861"/>
    </source>
</evidence>
<dbReference type="PIRSF" id="PIRSF015582">
    <property type="entry name" value="Cit_lyase_B"/>
    <property type="match status" value="1"/>
</dbReference>
<keyword evidence="7" id="KW-0456">Lyase</keyword>
<evidence type="ECO:0000256" key="1">
    <source>
        <dbReference type="ARBA" id="ARBA00001946"/>
    </source>
</evidence>
<keyword evidence="2 5" id="KW-0479">Metal-binding</keyword>
<proteinExistence type="predicted"/>
<dbReference type="PANTHER" id="PTHR32308">
    <property type="entry name" value="LYASE BETA SUBUNIT, PUTATIVE (AFU_ORTHOLOGUE AFUA_4G13030)-RELATED"/>
    <property type="match status" value="1"/>
</dbReference>
<dbReference type="AlphaFoldDB" id="A0A267ADP6"/>
<dbReference type="Proteomes" id="UP000215861">
    <property type="component" value="Unassembled WGS sequence"/>
</dbReference>
<dbReference type="Pfam" id="PF03328">
    <property type="entry name" value="HpcH_HpaI"/>
    <property type="match status" value="1"/>
</dbReference>
<dbReference type="GO" id="GO:0006107">
    <property type="term" value="P:oxaloacetate metabolic process"/>
    <property type="evidence" value="ECO:0007669"/>
    <property type="project" value="TreeGrafter"/>
</dbReference>
<protein>
    <submittedName>
        <fullName evidence="7">CoA ester lyase</fullName>
    </submittedName>
</protein>
<keyword evidence="3 5" id="KW-0460">Magnesium</keyword>
<dbReference type="InterPro" id="IPR011206">
    <property type="entry name" value="Citrate_lyase_beta/mcl1/mcl2"/>
</dbReference>
<evidence type="ECO:0000256" key="3">
    <source>
        <dbReference type="ARBA" id="ARBA00022842"/>
    </source>
</evidence>
<feature type="binding site" evidence="4">
    <location>
        <position position="66"/>
    </location>
    <ligand>
        <name>substrate</name>
    </ligand>
</feature>
<name>A0A267ADP6_PSEFR</name>
<comment type="caution">
    <text evidence="7">The sequence shown here is derived from an EMBL/GenBank/DDBJ whole genome shotgun (WGS) entry which is preliminary data.</text>
</comment>
<sequence>MDNTSIRSALFVPGTRPERIPKALQSGADQVIVDLEDAVAEDLKAQARANLDAFLEANPQARVLVRINAPQHPQQAADIELCRRRPGVVAVLLPKAESAAQVEQAAACGKAVWPIIESARGLLELPAIARARGVERLSFGALDLGLDLGLTSDTAGAQRILDQARYAILLHSSLAQLAPPLDSVFADIKNTAGMTRMAADARDMGFGGLLCIHPSQVALIHAAYMPRQDELDWARRVLDTVASAGGVFVLDGQMVDAPVIGLARRVLHRAGRPCA</sequence>
<dbReference type="RefSeq" id="WP_095037047.1">
    <property type="nucleotide sequence ID" value="NZ_NQKQ01000013.1"/>
</dbReference>
<dbReference type="SUPFAM" id="SSF51621">
    <property type="entry name" value="Phosphoenolpyruvate/pyruvate domain"/>
    <property type="match status" value="1"/>
</dbReference>
<accession>A0A267ADP6</accession>